<sequence>MRNKIFIWLILVIFRYSNGIGQHISPQSDSKVINIVLIMDGLRPDAVTHENMPNLFQLQNEGVKFTNSHAVIPTVTRVNSSSLASGYYSGSHGIMSNSIFFDKINSKGSISTGNYRVMQKMDSITNGNLLTVKSIGEILHQYNKKYVVLSSGSTGSAYLLNHHVNKGYGYVINPEFDNGNNPAIPYKIGVEINKQFEKPPVKNGDASYNTSVDWVENVLYKYVLPKLKPDVIYNWFTEPDHSQHRFGTGSKEYYQAIKNNDKHVGLLLQTLKNLGLYENANIIVTSDHGMNDETQSINLEESLRSDDINPDDFVIASSGETILLYVKERDKEKIKKIVKNLQSKNWIGAIFTDVLSSKKDKEDFVNPYGSIEGTFSLDLIHANHPQRKPDILFNYRWTSKINKNGISGTSYRNTNDKPKNIENRGGHGNISPASINNTLIAWGKNFKSGIVINNPSGIVDITPTILELLNIESDNKFDGRVIKEALINGPDHQKVLTELKTYHVSTKNNKYQAAIQISKTGNFWYVDKAWRK</sequence>
<name>A0A3B0RMZ9_9ZZZZ</name>
<dbReference type="InterPro" id="IPR017850">
    <property type="entry name" value="Alkaline_phosphatase_core_sf"/>
</dbReference>
<dbReference type="InterPro" id="IPR002591">
    <property type="entry name" value="Phosphodiest/P_Trfase"/>
</dbReference>
<accession>A0A3B0RMZ9</accession>
<proteinExistence type="predicted"/>
<dbReference type="EMBL" id="UOEB01000191">
    <property type="protein sequence ID" value="VAV84945.1"/>
    <property type="molecule type" value="Genomic_DNA"/>
</dbReference>
<gene>
    <name evidence="1" type="ORF">MNBD_BACTEROID02-1931</name>
</gene>
<evidence type="ECO:0000313" key="1">
    <source>
        <dbReference type="EMBL" id="VAV84945.1"/>
    </source>
</evidence>
<dbReference type="Pfam" id="PF01663">
    <property type="entry name" value="Phosphodiest"/>
    <property type="match status" value="1"/>
</dbReference>
<dbReference type="GO" id="GO:0016787">
    <property type="term" value="F:hydrolase activity"/>
    <property type="evidence" value="ECO:0007669"/>
    <property type="project" value="UniProtKB-ARBA"/>
</dbReference>
<reference evidence="1" key="1">
    <citation type="submission" date="2018-06" db="EMBL/GenBank/DDBJ databases">
        <authorList>
            <person name="Zhirakovskaya E."/>
        </authorList>
    </citation>
    <scope>NUCLEOTIDE SEQUENCE</scope>
</reference>
<dbReference type="SUPFAM" id="SSF53649">
    <property type="entry name" value="Alkaline phosphatase-like"/>
    <property type="match status" value="1"/>
</dbReference>
<dbReference type="AlphaFoldDB" id="A0A3B0RMZ9"/>
<dbReference type="PANTHER" id="PTHR10151:SF120">
    <property type="entry name" value="BIS(5'-ADENOSYL)-TRIPHOSPHATASE"/>
    <property type="match status" value="1"/>
</dbReference>
<evidence type="ECO:0008006" key="2">
    <source>
        <dbReference type="Google" id="ProtNLM"/>
    </source>
</evidence>
<protein>
    <recommendedName>
        <fullName evidence="2">Alkaline phosphatase family protein</fullName>
    </recommendedName>
</protein>
<dbReference type="Gene3D" id="3.40.720.10">
    <property type="entry name" value="Alkaline Phosphatase, subunit A"/>
    <property type="match status" value="1"/>
</dbReference>
<dbReference type="PANTHER" id="PTHR10151">
    <property type="entry name" value="ECTONUCLEOTIDE PYROPHOSPHATASE/PHOSPHODIESTERASE"/>
    <property type="match status" value="1"/>
</dbReference>
<organism evidence="1">
    <name type="scientific">hydrothermal vent metagenome</name>
    <dbReference type="NCBI Taxonomy" id="652676"/>
    <lineage>
        <taxon>unclassified sequences</taxon>
        <taxon>metagenomes</taxon>
        <taxon>ecological metagenomes</taxon>
    </lineage>
</organism>